<sequence length="156" mass="16885">MKNVFNKANAPYLVSGALAIGTLLASGIFAVAPYVGFLAPVAALSLGLPFIIGGAVFSVAAIALSAVAISKNSTIAEKEAGIFAAVKENSKLREQLVERNEELKDKDTVISYLDANSVKKDTEMKKQLDKKVRYIINSDEGAQRVHQERKESKKRF</sequence>
<feature type="transmembrane region" description="Helical" evidence="1">
    <location>
        <begin position="41"/>
        <end position="69"/>
    </location>
</feature>
<evidence type="ECO:0000313" key="3">
    <source>
        <dbReference type="Proteomes" id="UP000516514"/>
    </source>
</evidence>
<dbReference type="RefSeq" id="WP_191110863.1">
    <property type="nucleotide sequence ID" value="NZ_CP061738.1"/>
</dbReference>
<protein>
    <submittedName>
        <fullName evidence="2">Uncharacterized protein</fullName>
    </submittedName>
</protein>
<dbReference type="Proteomes" id="UP000516514">
    <property type="component" value="Chromosome"/>
</dbReference>
<dbReference type="AlphaFoldDB" id="A0A7L7YRV7"/>
<gene>
    <name evidence="2" type="ORF">ID128_04375</name>
</gene>
<keyword evidence="3" id="KW-1185">Reference proteome</keyword>
<dbReference type="EMBL" id="CP061738">
    <property type="protein sequence ID" value="QOD38041.1"/>
    <property type="molecule type" value="Genomic_DNA"/>
</dbReference>
<keyword evidence="1" id="KW-1133">Transmembrane helix</keyword>
<dbReference type="KEGG" id="wms:ID128_04375"/>
<evidence type="ECO:0000313" key="2">
    <source>
        <dbReference type="EMBL" id="QOD38041.1"/>
    </source>
</evidence>
<name>A0A7L7YRV7_9RICK</name>
<keyword evidence="1" id="KW-0472">Membrane</keyword>
<organism evidence="2 3">
    <name type="scientific">Candidatus Wolbachia massiliensis</name>
    <dbReference type="NCBI Taxonomy" id="1845000"/>
    <lineage>
        <taxon>Bacteria</taxon>
        <taxon>Pseudomonadati</taxon>
        <taxon>Pseudomonadota</taxon>
        <taxon>Alphaproteobacteria</taxon>
        <taxon>Rickettsiales</taxon>
        <taxon>Anaplasmataceae</taxon>
        <taxon>Wolbachieae</taxon>
        <taxon>Wolbachia</taxon>
    </lineage>
</organism>
<reference evidence="2 3" key="1">
    <citation type="submission" date="2020-09" db="EMBL/GenBank/DDBJ databases">
        <title>An Earliest Endosymbiont, Wolbachia massiliensis sp. nov., Strain PL13 From the Bed Bug (Cimex hemipterius), Type strain of a New supergroup T.</title>
        <authorList>
            <person name="Laidoudi Y."/>
            <person name="Levasseur A."/>
            <person name="Medkour H."/>
            <person name="Maaloum M."/>
            <person name="BenKhedher M."/>
            <person name="Sambou M."/>
            <person name="Bassene H."/>
            <person name="Davoust B."/>
            <person name="Fenollar F."/>
            <person name="Raoult D."/>
            <person name="Mediannikov O."/>
        </authorList>
    </citation>
    <scope>NUCLEOTIDE SEQUENCE [LARGE SCALE GENOMIC DNA]</scope>
    <source>
        <strain evidence="2 3">PL13</strain>
    </source>
</reference>
<feature type="transmembrane region" description="Helical" evidence="1">
    <location>
        <begin position="12"/>
        <end position="35"/>
    </location>
</feature>
<evidence type="ECO:0000256" key="1">
    <source>
        <dbReference type="SAM" id="Phobius"/>
    </source>
</evidence>
<keyword evidence="1" id="KW-0812">Transmembrane</keyword>
<accession>A0A7L7YRV7</accession>
<proteinExistence type="predicted"/>